<evidence type="ECO:0000313" key="2">
    <source>
        <dbReference type="Proteomes" id="UP000034307"/>
    </source>
</evidence>
<name>A0A0G1RMP3_9BACT</name>
<reference evidence="1 2" key="1">
    <citation type="journal article" date="2015" name="Nature">
        <title>rRNA introns, odd ribosomes, and small enigmatic genomes across a large radiation of phyla.</title>
        <authorList>
            <person name="Brown C.T."/>
            <person name="Hug L.A."/>
            <person name="Thomas B.C."/>
            <person name="Sharon I."/>
            <person name="Castelle C.J."/>
            <person name="Singh A."/>
            <person name="Wilkins M.J."/>
            <person name="Williams K.H."/>
            <person name="Banfield J.F."/>
        </authorList>
    </citation>
    <scope>NUCLEOTIDE SEQUENCE [LARGE SCALE GENOMIC DNA]</scope>
</reference>
<sequence>MRPESIWEKLGINPRSSRGRFLVWAPAALVGLALEVRELSKAIMRGEALVPEVEVTERMEENVAVEGANLLEVLGQKWSIGINKQALLEMALKVSEIEGGPALAGKVGKWLEQNKWRVFISPLQGGLISSIFGYPYLDVGSLEANEMIVVKAREKVMGEALEVPESLIDGKSGYVLARYGVFFHPVDTVDDVPAVMINAGVVWFAFLQKCLDGKVGEFPAVLLSEAGHLLKRGEDTLAHELWHMVRWINNPEREDYLASDGAGGYKVMPVKERDLVEDAGWEYAESTAAAFLGALTGKAASRGDGNNLKRLARGIATFLVSKQLLDPVHEPYARTGHPERERSRVEDAFAKDLHAKELFSNVFTFRRV</sequence>
<evidence type="ECO:0000313" key="1">
    <source>
        <dbReference type="EMBL" id="KKU58382.1"/>
    </source>
</evidence>
<protein>
    <submittedName>
        <fullName evidence="1">Uncharacterized protein</fullName>
    </submittedName>
</protein>
<gene>
    <name evidence="1" type="ORF">UX80_C0003G0037</name>
</gene>
<accession>A0A0G1RMP3</accession>
<comment type="caution">
    <text evidence="1">The sequence shown here is derived from an EMBL/GenBank/DDBJ whole genome shotgun (WGS) entry which is preliminary data.</text>
</comment>
<dbReference type="EMBL" id="LCNO01000003">
    <property type="protein sequence ID" value="KKU58382.1"/>
    <property type="molecule type" value="Genomic_DNA"/>
</dbReference>
<dbReference type="STRING" id="1618358.UX80_C0003G0037"/>
<dbReference type="Proteomes" id="UP000034307">
    <property type="component" value="Unassembled WGS sequence"/>
</dbReference>
<proteinExistence type="predicted"/>
<dbReference type="AlphaFoldDB" id="A0A0G1RMP3"/>
<organism evidence="1 2">
    <name type="scientific">Candidatus Amesbacteria bacterium GW2011_GWA2_47_11b</name>
    <dbReference type="NCBI Taxonomy" id="1618358"/>
    <lineage>
        <taxon>Bacteria</taxon>
        <taxon>Candidatus Amesiibacteriota</taxon>
    </lineage>
</organism>